<dbReference type="PROSITE" id="PS51257">
    <property type="entry name" value="PROKAR_LIPOPROTEIN"/>
    <property type="match status" value="1"/>
</dbReference>
<accession>A0A4R2KV10</accession>
<organism evidence="4 5">
    <name type="scientific">Chromatocurvus halotolerans</name>
    <dbReference type="NCBI Taxonomy" id="1132028"/>
    <lineage>
        <taxon>Bacteria</taxon>
        <taxon>Pseudomonadati</taxon>
        <taxon>Pseudomonadota</taxon>
        <taxon>Gammaproteobacteria</taxon>
        <taxon>Cellvibrionales</taxon>
        <taxon>Halieaceae</taxon>
        <taxon>Chromatocurvus</taxon>
    </lineage>
</organism>
<dbReference type="OrthoDB" id="5574276at2"/>
<reference evidence="4 5" key="1">
    <citation type="submission" date="2019-03" db="EMBL/GenBank/DDBJ databases">
        <title>Genomic Encyclopedia of Type Strains, Phase IV (KMG-IV): sequencing the most valuable type-strain genomes for metagenomic binning, comparative biology and taxonomic classification.</title>
        <authorList>
            <person name="Goeker M."/>
        </authorList>
    </citation>
    <scope>NUCLEOTIDE SEQUENCE [LARGE SCALE GENOMIC DNA]</scope>
    <source>
        <strain evidence="4 5">DSM 23344</strain>
    </source>
</reference>
<feature type="domain" description="DUF4398" evidence="3">
    <location>
        <begin position="26"/>
        <end position="103"/>
    </location>
</feature>
<feature type="chain" id="PRO_5020493427" evidence="2">
    <location>
        <begin position="19"/>
        <end position="127"/>
    </location>
</feature>
<protein>
    <submittedName>
        <fullName evidence="4">Uncharacterized protein DUF4398</fullName>
    </submittedName>
</protein>
<dbReference type="EMBL" id="SLWX01000001">
    <property type="protein sequence ID" value="TCO78301.1"/>
    <property type="molecule type" value="Genomic_DNA"/>
</dbReference>
<keyword evidence="2" id="KW-0732">Signal</keyword>
<proteinExistence type="predicted"/>
<evidence type="ECO:0000313" key="5">
    <source>
        <dbReference type="Proteomes" id="UP000294980"/>
    </source>
</evidence>
<keyword evidence="5" id="KW-1185">Reference proteome</keyword>
<evidence type="ECO:0000256" key="2">
    <source>
        <dbReference type="SAM" id="SignalP"/>
    </source>
</evidence>
<dbReference type="Proteomes" id="UP000294980">
    <property type="component" value="Unassembled WGS sequence"/>
</dbReference>
<gene>
    <name evidence="4" type="ORF">EV688_101114</name>
</gene>
<dbReference type="Pfam" id="PF14346">
    <property type="entry name" value="DUF4398"/>
    <property type="match status" value="1"/>
</dbReference>
<dbReference type="InterPro" id="IPR025511">
    <property type="entry name" value="DUF4398"/>
</dbReference>
<feature type="signal peptide" evidence="2">
    <location>
        <begin position="1"/>
        <end position="18"/>
    </location>
</feature>
<dbReference type="RefSeq" id="WP_117316328.1">
    <property type="nucleotide sequence ID" value="NZ_QQSW01000006.1"/>
</dbReference>
<evidence type="ECO:0000256" key="1">
    <source>
        <dbReference type="SAM" id="Coils"/>
    </source>
</evidence>
<comment type="caution">
    <text evidence="4">The sequence shown here is derived from an EMBL/GenBank/DDBJ whole genome shotgun (WGS) entry which is preliminary data.</text>
</comment>
<keyword evidence="1" id="KW-0175">Coiled coil</keyword>
<evidence type="ECO:0000313" key="4">
    <source>
        <dbReference type="EMBL" id="TCO78301.1"/>
    </source>
</evidence>
<feature type="coiled-coil region" evidence="1">
    <location>
        <begin position="44"/>
        <end position="120"/>
    </location>
</feature>
<dbReference type="Gene3D" id="1.20.1270.390">
    <property type="match status" value="1"/>
</dbReference>
<name>A0A4R2KV10_9GAMM</name>
<evidence type="ECO:0000259" key="3">
    <source>
        <dbReference type="Pfam" id="PF14346"/>
    </source>
</evidence>
<sequence length="127" mass="13918">MKLLIPMILTVPLLAACASQPPVPNEELAVARSAVANAEDAGAREHAELDLRQARQKLEQAEQARQTGDNQTALQLAQQAEMDARYAAFRARSKRASEAVEELERGIAELRTEVARTLEQSTPGDRQ</sequence>
<dbReference type="AlphaFoldDB" id="A0A4R2KV10"/>